<evidence type="ECO:0000313" key="2">
    <source>
        <dbReference type="EMBL" id="CRZ17414.1"/>
    </source>
</evidence>
<dbReference type="PROSITE" id="PS51257">
    <property type="entry name" value="PROKAR_LIPOPROTEIN"/>
    <property type="match status" value="1"/>
</dbReference>
<dbReference type="EMBL" id="CWKH01000002">
    <property type="protein sequence ID" value="CRZ17414.1"/>
    <property type="molecule type" value="Genomic_DNA"/>
</dbReference>
<reference evidence="3" key="1">
    <citation type="submission" date="2015-07" db="EMBL/GenBank/DDBJ databases">
        <authorList>
            <person name="Urmite Genomes"/>
        </authorList>
    </citation>
    <scope>NUCLEOTIDE SEQUENCE [LARGE SCALE GENOMIC DNA]</scope>
    <source>
        <strain evidence="3">type strain: ATCC 49404</strain>
    </source>
</reference>
<feature type="chain" id="PRO_5038947003" evidence="1">
    <location>
        <begin position="24"/>
        <end position="335"/>
    </location>
</feature>
<dbReference type="OrthoDB" id="4545136at2"/>
<sequence length="335" mass="36061" precursor="true">MRTRTGASLVALILLLAVSGCNPLGKNPIAPSVPVAFGIRVTDGNLRFWTGLPCLGTTEVDVTFDQEQTDRAELKLATPGPADRQGAAPSPGVEVEFLTVGGPYPGFEVRTALPDGFDWRSADVVSLFTRGAPITWGADSELAEVKEHSDEHPGDTYWFQGVGWLNPAQVAEQAGRTFIPVCSADPAKNHQLPRVFGVRITDGTLRIWPGSQCDAVEHVIVTFQPGQADLVLSTSHPYSVRLDQLTVGSPLPDFDVTRPLPRGFDAIAAATVLLRVFQQTNTDPWTAPTALAPARTESTQHAEDTYWFQGFGWLSPAEVSARDGKDFLTACAPAK</sequence>
<name>A0A0H5S822_9MYCO</name>
<evidence type="ECO:0000313" key="3">
    <source>
        <dbReference type="Proteomes" id="UP000199147"/>
    </source>
</evidence>
<organism evidence="2 3">
    <name type="scientific">Mycolicibacterium neworleansense</name>
    <dbReference type="NCBI Taxonomy" id="146018"/>
    <lineage>
        <taxon>Bacteria</taxon>
        <taxon>Bacillati</taxon>
        <taxon>Actinomycetota</taxon>
        <taxon>Actinomycetes</taxon>
        <taxon>Mycobacteriales</taxon>
        <taxon>Mycobacteriaceae</taxon>
        <taxon>Mycolicibacterium</taxon>
    </lineage>
</organism>
<gene>
    <name evidence="2" type="ORF">BN2156_04299</name>
</gene>
<dbReference type="STRING" id="146018.BN2156_04299"/>
<dbReference type="AlphaFoldDB" id="A0A0H5S822"/>
<keyword evidence="3" id="KW-1185">Reference proteome</keyword>
<evidence type="ECO:0000256" key="1">
    <source>
        <dbReference type="SAM" id="SignalP"/>
    </source>
</evidence>
<dbReference type="Proteomes" id="UP000199147">
    <property type="component" value="Unassembled WGS sequence"/>
</dbReference>
<proteinExistence type="predicted"/>
<accession>A0A0H5S822</accession>
<feature type="signal peptide" evidence="1">
    <location>
        <begin position="1"/>
        <end position="23"/>
    </location>
</feature>
<protein>
    <submittedName>
        <fullName evidence="2">Uncharacterized protein</fullName>
    </submittedName>
</protein>
<dbReference type="RefSeq" id="WP_090516920.1">
    <property type="nucleotide sequence ID" value="NZ_CWKH01000002.1"/>
</dbReference>
<keyword evidence="1" id="KW-0732">Signal</keyword>